<evidence type="ECO:0000313" key="4">
    <source>
        <dbReference type="Proteomes" id="UP001652627"/>
    </source>
</evidence>
<dbReference type="RefSeq" id="XP_067147144.1">
    <property type="nucleotide sequence ID" value="XM_067291043.1"/>
</dbReference>
<sequence length="2268" mass="251216">MMPGETPLPPAGTAAAAACANCGLLQQNLNEYVAALIALKQKMIDGDRLLTEYQQKCTELRFAEREISALRCQVEQMLEKILPLEKCQEELGSLKAELEEKKSSLKIYQESQLEYVRIKEEIVKSDAARKKLEAKVKKLEEAATKHTQDFRQLKTEKKGLEKELKKAQGKLDGILKEKCRKIVKHAETQSSGEDLTTDIDKEKIKLLLKELWMCIDDATGKRENQENDYILASGQDKAQPEKRRHFVTQETVQTHQKMRKSDKVLPWHSSLESVEKQNSVTAMQLRVGTEPFGDDHLENRTTEESLQGCANDSAFCEDKTIDVMVQTEGTHSSSDFSDQEQKSPGGNVIDILNWARPLPALLSPVQLSPLATQDVLFGDVTDSSDEEVDCSVSAAEGILEEDRVQPQRCNVFSLSEESLHGLDAGISGNLRSNEKIVHIGPKMLSKEERGAVTKQPEAAILIMNMEANKELLEENSETMETEKRGRTKVTAHKLKAIAEERGDIEDMPSEYGTFSTVCMLCDFQPQNWMEKCSEVEQKEGNAVLIGAVDYEGKHENHGELMKAGDGLSGERETPRAVSIPENVVHLPPEQGIFVLQSEDSEEKSNVLTENEVVENEFKNVAKVNNMASDTEENTEQMIIGEEVTAATQIKGLYAKANNERKLSESIQSDCSNSEFFSEAEHAEDLVIQCDGEKRGMETEVDTGAIEISAHSQCSEIKHDSEAILKKQCVYTKKCKVDEEYKLETSATEGIRNSLYVDDAGKNIDVDRIPCSSVPKDDEQLKIQEVNTTKPDTIDPALKLNKENVPEIAESSELLHRAEKGVLLNVEEGESLKVKPHQGEKDNNLLQKKSDLKSALALPKTACITDAENGVAKYVSPVLDFTERNGEMKQAENMCSTLECGFSRTQNLKVIESQETEFKVKPEDFGGESSELLETEKVDTIQSVLVESKLISQAQFAKCVNRFSVTENFKCSEIEGELNKQSKEVMIETCPSSLLCEESIVKKRNNISEIVCQATSEKDFNSGLTLSAQEVLETGCINTEETDPPVQMKIGLESTVPTDLNFSLQKVGRFETNFTENAASAHIWKNGGDKKDVMHSVFNCSSASLEEGSEILPTEKENACKELDCPGSEYTHENEVEIPGEEEQTVDEEPQPSVETQILDANSSNFCFQKLLCEELGCKTSVWEAGTDQSRTDELTAGGKSKELDRVETPEKSDSKRSKNAFEIPEQSNESEEEDCPLQKVRYVKWSDCDPVFREKLRASRTTVVDAVETGAVADADYQVCEFHSIAHPRNTVMVSGLKADPVADMDARCQTDTSSSTVNELSCLVGEDYPEDLSMERELLLETSENTEGACECRGDSNTAEWVHGNEESLIKAGTSKESLAMQSAPKYRLPLCQMLTTFSETYRVAVKNSKLNTRMLAPSNFLEVNDSGKLQSNVEQNLLQSVDIGVSVFEEYNRDQTLTICNLRDNNTDVMLGGFQPPCCCSCTSCPQKDFLSSGGKNFSVKRLPNPTLSDAVCNSQTVSQPSELQKATFEKPCILELGSCVDVALEKSNKLKSKVQEPSEVLTVSTKTAVQVMHGRLSKRLFRGKGRKTLKVKLTQPVLANADTSVPTKYSPEIINKIRQEMGPPLPPLLLPLLATPPRAVYSASPVMTSSGRSSLLSPLDDLISPLRETPVPPLMSPLTNTPTVKSALLFSPPSPSEMAVGRRILSSPLKFCTSIPKHALPVPGRFPLFAADSTAPVVAQENSVKILDTMYPELSARARTLNILKGNIQLNRSALSDGQNLPGPVTQIGGFKAIASTSTAFVKTGGNLKSDSSKEQHKDMQNQQLFSSSLNHLGKRTLMPISMPRSAKRLRLDREPPKLEPSDIAAIRTTENKMSEVQGPLHVESCEIGDSAHSSISEVSLPVKKVIDTDCQIVTVALKKIAESCFDLLPVIRSHIYVGNISKIPVMTDEEKEVVYEFGITNKHLAESLLRTVLNKLKTRKTASNCNFTQALCRVYVGICRQLGDLERARLFCYSLLKEDFPDSEKLILFITNMWPDIFCFQGVINKAMQLVIRQRVKDEVLACLSAYLNWEQSSSLDAGIMVSSLLLEMQSCPKVEFQSSEQYGEDLNEDAWQYIFAVDLLCSNLKWNWTHDNVISKVLWPSMDKWIKNRKVPEVVQSIPDTMIASTLRLIGRLGQIGLKEGYLSAVRNISSVIGLFVQHAKEEDVPWGVQLAAIYSLCDLGSSNPVGIVEAIHAWKTATLNSIPFAVTSGIAEITSVCKMDLS</sequence>
<evidence type="ECO:0000313" key="5">
    <source>
        <dbReference type="RefSeq" id="XP_067147144.1"/>
    </source>
</evidence>
<proteinExistence type="predicted"/>
<dbReference type="Pfam" id="PF25817">
    <property type="entry name" value="ICE1_C"/>
    <property type="match status" value="1"/>
</dbReference>
<feature type="compositionally biased region" description="Acidic residues" evidence="2">
    <location>
        <begin position="1135"/>
        <end position="1149"/>
    </location>
</feature>
<dbReference type="InterPro" id="IPR057881">
    <property type="entry name" value="ICE1_C"/>
</dbReference>
<name>A0ABM4E341_9AVES</name>
<evidence type="ECO:0000256" key="2">
    <source>
        <dbReference type="SAM" id="MobiDB-lite"/>
    </source>
</evidence>
<keyword evidence="4" id="KW-1185">Reference proteome</keyword>
<feature type="domain" description="Little elongation complex subunit 1 C-terminal" evidence="3">
    <location>
        <begin position="2067"/>
        <end position="2259"/>
    </location>
</feature>
<evidence type="ECO:0000259" key="3">
    <source>
        <dbReference type="Pfam" id="PF25817"/>
    </source>
</evidence>
<feature type="region of interest" description="Disordered" evidence="2">
    <location>
        <begin position="1188"/>
        <end position="1233"/>
    </location>
</feature>
<reference evidence="4" key="1">
    <citation type="submission" date="2025-05" db="UniProtKB">
        <authorList>
            <consortium name="RefSeq"/>
        </authorList>
    </citation>
    <scope>NUCLEOTIDE SEQUENCE [LARGE SCALE GENOMIC DNA]</scope>
</reference>
<dbReference type="PANTHER" id="PTHR11852">
    <property type="entry name" value="PLATELET-ACTIVATING FACTOR ACETYLHYDROLASE"/>
    <property type="match status" value="1"/>
</dbReference>
<feature type="region of interest" description="Disordered" evidence="2">
    <location>
        <begin position="1130"/>
        <end position="1152"/>
    </location>
</feature>
<organism evidence="4 5">
    <name type="scientific">Apteryx mantelli</name>
    <name type="common">North Island brown kiwi</name>
    <dbReference type="NCBI Taxonomy" id="2696672"/>
    <lineage>
        <taxon>Eukaryota</taxon>
        <taxon>Metazoa</taxon>
        <taxon>Chordata</taxon>
        <taxon>Craniata</taxon>
        <taxon>Vertebrata</taxon>
        <taxon>Euteleostomi</taxon>
        <taxon>Archelosauria</taxon>
        <taxon>Archosauria</taxon>
        <taxon>Dinosauria</taxon>
        <taxon>Saurischia</taxon>
        <taxon>Theropoda</taxon>
        <taxon>Coelurosauria</taxon>
        <taxon>Aves</taxon>
        <taxon>Palaeognathae</taxon>
        <taxon>Apterygiformes</taxon>
        <taxon>Apterygidae</taxon>
        <taxon>Apteryx</taxon>
    </lineage>
</organism>
<keyword evidence="1" id="KW-0175">Coiled coil</keyword>
<reference evidence="5" key="2">
    <citation type="submission" date="2025-08" db="UniProtKB">
        <authorList>
            <consortium name="RefSeq"/>
        </authorList>
    </citation>
    <scope>IDENTIFICATION</scope>
    <source>
        <tissue evidence="5">Blood</tissue>
    </source>
</reference>
<feature type="compositionally biased region" description="Basic and acidic residues" evidence="2">
    <location>
        <begin position="1189"/>
        <end position="1216"/>
    </location>
</feature>
<feature type="coiled-coil region" evidence="1">
    <location>
        <begin position="53"/>
        <end position="177"/>
    </location>
</feature>
<gene>
    <name evidence="5" type="primary">ICE1</name>
</gene>
<protein>
    <submittedName>
        <fullName evidence="5">Little elongation complex subunit 1 isoform X3</fullName>
    </submittedName>
</protein>
<dbReference type="PANTHER" id="PTHR11852:SF4">
    <property type="entry name" value="LITTLE ELONGATION COMPLEX SUBUNIT 1"/>
    <property type="match status" value="1"/>
</dbReference>
<dbReference type="GeneID" id="106492647"/>
<dbReference type="Proteomes" id="UP001652627">
    <property type="component" value="Chromosome 2"/>
</dbReference>
<evidence type="ECO:0000256" key="1">
    <source>
        <dbReference type="SAM" id="Coils"/>
    </source>
</evidence>
<accession>A0ABM4E341</accession>